<accession>A0ACD5ZWU1</accession>
<sequence length="291" mass="31859">MTIPTSLLAASLNPPSITALDASGGALPCWVLLETRVYSAHRDDSTAASAKTSRDEHEIVVSICFADPPALSHVCLHCPSLSTTNFVGEPHVVRSHEQFLLLHLPLTWPTSGIPKRSDEYYMYQVTQTQGKKKKPTLSRIPNPKPCLLLRTDLGIYCPADAPGEYILAGLCPTLNAETHELHLYSSKPHKVIPLGGSLLGWVDLWKGILVCDVLSSYRVVFLRFVPFPGRLPGNTTCHLCPWKVRDFACANGSLKFVEIEHFPEPSAIEKTVAEDPPDIVYDDPPSVEGGA</sequence>
<keyword evidence="2" id="KW-1185">Reference proteome</keyword>
<reference evidence="1" key="2">
    <citation type="submission" date="2025-09" db="UniProtKB">
        <authorList>
            <consortium name="EnsemblPlants"/>
        </authorList>
    </citation>
    <scope>IDENTIFICATION</scope>
</reference>
<dbReference type="EnsemblPlants" id="AVESA.00010b.r2.7CG0684350.1">
    <property type="protein sequence ID" value="AVESA.00010b.r2.7CG0684350.1.CDS"/>
    <property type="gene ID" value="AVESA.00010b.r2.7CG0684350"/>
</dbReference>
<organism evidence="1 2">
    <name type="scientific">Avena sativa</name>
    <name type="common">Oat</name>
    <dbReference type="NCBI Taxonomy" id="4498"/>
    <lineage>
        <taxon>Eukaryota</taxon>
        <taxon>Viridiplantae</taxon>
        <taxon>Streptophyta</taxon>
        <taxon>Embryophyta</taxon>
        <taxon>Tracheophyta</taxon>
        <taxon>Spermatophyta</taxon>
        <taxon>Magnoliopsida</taxon>
        <taxon>Liliopsida</taxon>
        <taxon>Poales</taxon>
        <taxon>Poaceae</taxon>
        <taxon>BOP clade</taxon>
        <taxon>Pooideae</taxon>
        <taxon>Poodae</taxon>
        <taxon>Poeae</taxon>
        <taxon>Poeae Chloroplast Group 1 (Aveneae type)</taxon>
        <taxon>Aveninae</taxon>
        <taxon>Avena</taxon>
    </lineage>
</organism>
<evidence type="ECO:0000313" key="1">
    <source>
        <dbReference type="EnsemblPlants" id="AVESA.00010b.r2.7CG0684350.1.CDS"/>
    </source>
</evidence>
<protein>
    <submittedName>
        <fullName evidence="1">Uncharacterized protein</fullName>
    </submittedName>
</protein>
<evidence type="ECO:0000313" key="2">
    <source>
        <dbReference type="Proteomes" id="UP001732700"/>
    </source>
</evidence>
<dbReference type="Proteomes" id="UP001732700">
    <property type="component" value="Chromosome 7C"/>
</dbReference>
<reference evidence="1" key="1">
    <citation type="submission" date="2021-05" db="EMBL/GenBank/DDBJ databases">
        <authorList>
            <person name="Scholz U."/>
            <person name="Mascher M."/>
            <person name="Fiebig A."/>
        </authorList>
    </citation>
    <scope>NUCLEOTIDE SEQUENCE [LARGE SCALE GENOMIC DNA]</scope>
</reference>
<name>A0ACD5ZWU1_AVESA</name>
<proteinExistence type="predicted"/>